<protein>
    <submittedName>
        <fullName evidence="2">Uncharacterized protein</fullName>
    </submittedName>
</protein>
<proteinExistence type="predicted"/>
<sequence length="82" mass="9801">MTVWEKSGRQDARSSQSREQLYFPAPYAVTPRISMYSADCDPDAIHNQQQQPQQQENSRTWRPEEREHTYDVPFVHRHVTRI</sequence>
<dbReference type="Proteomes" id="UP000054359">
    <property type="component" value="Unassembled WGS sequence"/>
</dbReference>
<feature type="region of interest" description="Disordered" evidence="1">
    <location>
        <begin position="38"/>
        <end position="69"/>
    </location>
</feature>
<keyword evidence="3" id="KW-1185">Reference proteome</keyword>
<dbReference type="OrthoDB" id="6434389at2759"/>
<feature type="compositionally biased region" description="Basic and acidic residues" evidence="1">
    <location>
        <begin position="59"/>
        <end position="69"/>
    </location>
</feature>
<organism evidence="2 3">
    <name type="scientific">Stegodyphus mimosarum</name>
    <name type="common">African social velvet spider</name>
    <dbReference type="NCBI Taxonomy" id="407821"/>
    <lineage>
        <taxon>Eukaryota</taxon>
        <taxon>Metazoa</taxon>
        <taxon>Ecdysozoa</taxon>
        <taxon>Arthropoda</taxon>
        <taxon>Chelicerata</taxon>
        <taxon>Arachnida</taxon>
        <taxon>Araneae</taxon>
        <taxon>Araneomorphae</taxon>
        <taxon>Entelegynae</taxon>
        <taxon>Eresoidea</taxon>
        <taxon>Eresidae</taxon>
        <taxon>Stegodyphus</taxon>
    </lineage>
</organism>
<dbReference type="AlphaFoldDB" id="A0A087V1D7"/>
<reference evidence="2 3" key="1">
    <citation type="submission" date="2013-11" db="EMBL/GenBank/DDBJ databases">
        <title>Genome sequencing of Stegodyphus mimosarum.</title>
        <authorList>
            <person name="Bechsgaard J."/>
        </authorList>
    </citation>
    <scope>NUCLEOTIDE SEQUENCE [LARGE SCALE GENOMIC DNA]</scope>
</reference>
<feature type="non-terminal residue" evidence="2">
    <location>
        <position position="82"/>
    </location>
</feature>
<gene>
    <name evidence="2" type="ORF">X975_11775</name>
</gene>
<evidence type="ECO:0000313" key="3">
    <source>
        <dbReference type="Proteomes" id="UP000054359"/>
    </source>
</evidence>
<evidence type="ECO:0000256" key="1">
    <source>
        <dbReference type="SAM" id="MobiDB-lite"/>
    </source>
</evidence>
<dbReference type="EMBL" id="KL821771">
    <property type="protein sequence ID" value="KFM83426.1"/>
    <property type="molecule type" value="Genomic_DNA"/>
</dbReference>
<evidence type="ECO:0000313" key="2">
    <source>
        <dbReference type="EMBL" id="KFM83426.1"/>
    </source>
</evidence>
<accession>A0A087V1D7</accession>
<name>A0A087V1D7_STEMI</name>